<gene>
    <name evidence="7" type="ORF">CYFA0S_02e08570g</name>
</gene>
<protein>
    <submittedName>
        <fullName evidence="7">CYFA0S02e08570g1_1</fullName>
    </submittedName>
</protein>
<dbReference type="GO" id="GO:0003959">
    <property type="term" value="F:NADPH dehydrogenase activity"/>
    <property type="evidence" value="ECO:0007669"/>
    <property type="project" value="InterPro"/>
</dbReference>
<keyword evidence="3" id="KW-0288">FMN</keyword>
<dbReference type="SUPFAM" id="SSF51395">
    <property type="entry name" value="FMN-linked oxidoreductases"/>
    <property type="match status" value="1"/>
</dbReference>
<proteinExistence type="predicted"/>
<dbReference type="AlphaFoldDB" id="A0A061AW36"/>
<keyword evidence="2" id="KW-0285">Flavoprotein</keyword>
<keyword evidence="5" id="KW-0560">Oxidoreductase</keyword>
<dbReference type="GO" id="GO:0050661">
    <property type="term" value="F:NADP binding"/>
    <property type="evidence" value="ECO:0007669"/>
    <property type="project" value="InterPro"/>
</dbReference>
<accession>A0A061AW36</accession>
<organism evidence="7">
    <name type="scientific">Cyberlindnera fabianii</name>
    <name type="common">Yeast</name>
    <name type="synonym">Hansenula fabianii</name>
    <dbReference type="NCBI Taxonomy" id="36022"/>
    <lineage>
        <taxon>Eukaryota</taxon>
        <taxon>Fungi</taxon>
        <taxon>Dikarya</taxon>
        <taxon>Ascomycota</taxon>
        <taxon>Saccharomycotina</taxon>
        <taxon>Saccharomycetes</taxon>
        <taxon>Phaffomycetales</taxon>
        <taxon>Phaffomycetaceae</taxon>
        <taxon>Cyberlindnera</taxon>
    </lineage>
</organism>
<evidence type="ECO:0000313" key="7">
    <source>
        <dbReference type="EMBL" id="CDR38917.1"/>
    </source>
</evidence>
<dbReference type="InterPro" id="IPR013785">
    <property type="entry name" value="Aldolase_TIM"/>
</dbReference>
<comment type="cofactor">
    <cofactor evidence="1">
        <name>FMN</name>
        <dbReference type="ChEBI" id="CHEBI:58210"/>
    </cofactor>
</comment>
<dbReference type="CDD" id="cd02932">
    <property type="entry name" value="OYE_YqiM_FMN"/>
    <property type="match status" value="1"/>
</dbReference>
<dbReference type="GO" id="GO:0010181">
    <property type="term" value="F:FMN binding"/>
    <property type="evidence" value="ECO:0007669"/>
    <property type="project" value="InterPro"/>
</dbReference>
<evidence type="ECO:0000256" key="4">
    <source>
        <dbReference type="ARBA" id="ARBA00022857"/>
    </source>
</evidence>
<keyword evidence="4" id="KW-0521">NADP</keyword>
<dbReference type="PANTHER" id="PTHR43303">
    <property type="entry name" value="NADPH DEHYDROGENASE C23G7.10C-RELATED"/>
    <property type="match status" value="1"/>
</dbReference>
<reference evidence="7" key="1">
    <citation type="journal article" date="2014" name="Genome Announc.">
        <title>Genome sequence of the yeast Cyberlindnera fabianii (Hansenula fabianii).</title>
        <authorList>
            <person name="Freel K.C."/>
            <person name="Sarilar V."/>
            <person name="Neuveglise C."/>
            <person name="Devillers H."/>
            <person name="Friedrich A."/>
            <person name="Schacherer J."/>
        </authorList>
    </citation>
    <scope>NUCLEOTIDE SEQUENCE</scope>
    <source>
        <strain evidence="7">YJS4271</strain>
    </source>
</reference>
<name>A0A061AW36_CYBFA</name>
<evidence type="ECO:0000256" key="1">
    <source>
        <dbReference type="ARBA" id="ARBA00001917"/>
    </source>
</evidence>
<evidence type="ECO:0000259" key="6">
    <source>
        <dbReference type="Pfam" id="PF00724"/>
    </source>
</evidence>
<dbReference type="VEuPathDB" id="FungiDB:BON22_3751"/>
<sequence length="415" mass="45413">MTKNNVDFWAVKPSEHTDFFIPEPRDFPAGKLHDSEDATKAPKLFTPLKIKNMTVTNRVGVSPMCTYSAPNSGELTGHATQFHQTHYGAMALRAPGLIIIEAAAVNPQGRLSPEDLGIWTDAQARDLKKIVDFAHSQGVKIGCQLGHGGRKASGFAMPIHLGKAVGKEYKGWADTTGTVGPSAIAWEEGRYVTPKELTKEEIKGIVEDFRKAAKRCYEIAGFDFVEIHGAHGYLITEFYSGISNKRTDEYGGSFENRIRFLTEIVDATVSPDHPLFVRISATDKADDVEGAWTIEQSKKLADVLAEHGVDFLDVSDGGNYHSPQRGPKGPAFQRELAKAIKDHVGDKLIVSTVGRITSGTLAEEILQSGDADFTLVGSGFLKNPGLVWAWADELGVRVNTSWSYTWPFHPSPYAL</sequence>
<evidence type="ECO:0000256" key="5">
    <source>
        <dbReference type="ARBA" id="ARBA00023002"/>
    </source>
</evidence>
<feature type="domain" description="NADH:flavin oxidoreductase/NADH oxidase N-terminal" evidence="6">
    <location>
        <begin position="43"/>
        <end position="387"/>
    </location>
</feature>
<dbReference type="PhylomeDB" id="A0A061AW36"/>
<dbReference type="Gene3D" id="3.20.20.70">
    <property type="entry name" value="Aldolase class I"/>
    <property type="match status" value="1"/>
</dbReference>
<evidence type="ECO:0000256" key="2">
    <source>
        <dbReference type="ARBA" id="ARBA00022630"/>
    </source>
</evidence>
<dbReference type="OrthoDB" id="72788at2759"/>
<dbReference type="InterPro" id="IPR044152">
    <property type="entry name" value="YqjM-like"/>
</dbReference>
<dbReference type="InterPro" id="IPR001155">
    <property type="entry name" value="OxRdtase_FMN_N"/>
</dbReference>
<dbReference type="PANTHER" id="PTHR43303:SF4">
    <property type="entry name" value="NADPH DEHYDROGENASE C23G7.10C-RELATED"/>
    <property type="match status" value="1"/>
</dbReference>
<evidence type="ECO:0000256" key="3">
    <source>
        <dbReference type="ARBA" id="ARBA00022643"/>
    </source>
</evidence>
<dbReference type="Pfam" id="PF00724">
    <property type="entry name" value="Oxidored_FMN"/>
    <property type="match status" value="1"/>
</dbReference>
<dbReference type="EMBL" id="LK052887">
    <property type="protein sequence ID" value="CDR38917.1"/>
    <property type="molecule type" value="Genomic_DNA"/>
</dbReference>